<evidence type="ECO:0000313" key="3">
    <source>
        <dbReference type="Proteomes" id="UP000601435"/>
    </source>
</evidence>
<reference evidence="2" key="1">
    <citation type="submission" date="2021-02" db="EMBL/GenBank/DDBJ databases">
        <authorList>
            <person name="Dougan E. K."/>
            <person name="Rhodes N."/>
            <person name="Thang M."/>
            <person name="Chan C."/>
        </authorList>
    </citation>
    <scope>NUCLEOTIDE SEQUENCE</scope>
</reference>
<feature type="transmembrane region" description="Helical" evidence="1">
    <location>
        <begin position="12"/>
        <end position="38"/>
    </location>
</feature>
<dbReference type="AlphaFoldDB" id="A0A813A868"/>
<proteinExistence type="predicted"/>
<evidence type="ECO:0000256" key="1">
    <source>
        <dbReference type="SAM" id="Phobius"/>
    </source>
</evidence>
<dbReference type="Proteomes" id="UP000601435">
    <property type="component" value="Unassembled WGS sequence"/>
</dbReference>
<feature type="non-terminal residue" evidence="2">
    <location>
        <position position="1"/>
    </location>
</feature>
<keyword evidence="1" id="KW-0812">Transmembrane</keyword>
<accession>A0A813A868</accession>
<sequence length="105" mass="11198">LPEQQSSSQDAYCTTLLCLFSMMLAGLVLCFLHTLGIVTSADASRCPQDFLGRYAGCQARQDIKAMISFVLGTLVILAGAPAPEHFPGSSLRDTLLKMESCAGLL</sequence>
<gene>
    <name evidence="2" type="ORF">SNEC2469_LOCUS26846</name>
</gene>
<dbReference type="EMBL" id="CAJNJA010055486">
    <property type="protein sequence ID" value="CAE7855681.1"/>
    <property type="molecule type" value="Genomic_DNA"/>
</dbReference>
<comment type="caution">
    <text evidence="2">The sequence shown here is derived from an EMBL/GenBank/DDBJ whole genome shotgun (WGS) entry which is preliminary data.</text>
</comment>
<organism evidence="2 3">
    <name type="scientific">Symbiodinium necroappetens</name>
    <dbReference type="NCBI Taxonomy" id="1628268"/>
    <lineage>
        <taxon>Eukaryota</taxon>
        <taxon>Sar</taxon>
        <taxon>Alveolata</taxon>
        <taxon>Dinophyceae</taxon>
        <taxon>Suessiales</taxon>
        <taxon>Symbiodiniaceae</taxon>
        <taxon>Symbiodinium</taxon>
    </lineage>
</organism>
<dbReference type="OrthoDB" id="418895at2759"/>
<name>A0A813A868_9DINO</name>
<protein>
    <submittedName>
        <fullName evidence="2">Uncharacterized protein</fullName>
    </submittedName>
</protein>
<keyword evidence="3" id="KW-1185">Reference proteome</keyword>
<keyword evidence="1" id="KW-1133">Transmembrane helix</keyword>
<evidence type="ECO:0000313" key="2">
    <source>
        <dbReference type="EMBL" id="CAE7855681.1"/>
    </source>
</evidence>
<keyword evidence="1" id="KW-0472">Membrane</keyword>